<organism evidence="1 2">
    <name type="scientific">Paenibacillus agilis</name>
    <dbReference type="NCBI Taxonomy" id="3020863"/>
    <lineage>
        <taxon>Bacteria</taxon>
        <taxon>Bacillati</taxon>
        <taxon>Bacillota</taxon>
        <taxon>Bacilli</taxon>
        <taxon>Bacillales</taxon>
        <taxon>Paenibacillaceae</taxon>
        <taxon>Paenibacillus</taxon>
    </lineage>
</organism>
<sequence>MSKQRKLLLVKITESDGATPKVAKPAQNFSYDELLNQTFIESYEIQLGYSAVFIPQSANVLEGMNLRTSMVQDVKYSESNFVEKMVVKTMNTIYFFEVIG</sequence>
<comment type="caution">
    <text evidence="1">The sequence shown here is derived from an EMBL/GenBank/DDBJ whole genome shotgun (WGS) entry which is preliminary data.</text>
</comment>
<evidence type="ECO:0000313" key="2">
    <source>
        <dbReference type="Proteomes" id="UP000318102"/>
    </source>
</evidence>
<dbReference type="AlphaFoldDB" id="A0A559IEB3"/>
<proteinExistence type="predicted"/>
<keyword evidence="2" id="KW-1185">Reference proteome</keyword>
<name>A0A559IEB3_9BACL</name>
<evidence type="ECO:0000313" key="1">
    <source>
        <dbReference type="EMBL" id="TVX85997.1"/>
    </source>
</evidence>
<dbReference type="RefSeq" id="WP_144994737.1">
    <property type="nucleotide sequence ID" value="NZ_VNJK01000006.1"/>
</dbReference>
<protein>
    <submittedName>
        <fullName evidence="1">Uncharacterized protein</fullName>
    </submittedName>
</protein>
<dbReference type="OrthoDB" id="9853509at2"/>
<dbReference type="EMBL" id="VNJK01000006">
    <property type="protein sequence ID" value="TVX85997.1"/>
    <property type="molecule type" value="Genomic_DNA"/>
</dbReference>
<reference evidence="1 2" key="1">
    <citation type="submission" date="2019-07" db="EMBL/GenBank/DDBJ databases">
        <authorList>
            <person name="Kim J."/>
        </authorList>
    </citation>
    <scope>NUCLEOTIDE SEQUENCE [LARGE SCALE GENOMIC DNA]</scope>
    <source>
        <strain evidence="1 2">N4</strain>
    </source>
</reference>
<accession>A0A559IEB3</accession>
<dbReference type="Proteomes" id="UP000318102">
    <property type="component" value="Unassembled WGS sequence"/>
</dbReference>
<gene>
    <name evidence="1" type="ORF">FPZ44_23910</name>
</gene>